<keyword evidence="3" id="KW-1185">Reference proteome</keyword>
<evidence type="ECO:0000313" key="3">
    <source>
        <dbReference type="Proteomes" id="UP000287033"/>
    </source>
</evidence>
<dbReference type="AlphaFoldDB" id="A0A401TK36"/>
<feature type="non-terminal residue" evidence="2">
    <location>
        <position position="54"/>
    </location>
</feature>
<dbReference type="EMBL" id="BEZZ01094081">
    <property type="protein sequence ID" value="GCC42987.1"/>
    <property type="molecule type" value="Genomic_DNA"/>
</dbReference>
<dbReference type="Proteomes" id="UP000287033">
    <property type="component" value="Unassembled WGS sequence"/>
</dbReference>
<evidence type="ECO:0000313" key="2">
    <source>
        <dbReference type="EMBL" id="GCC42987.1"/>
    </source>
</evidence>
<comment type="caution">
    <text evidence="2">The sequence shown here is derived from an EMBL/GenBank/DDBJ whole genome shotgun (WGS) entry which is preliminary data.</text>
</comment>
<dbReference type="OrthoDB" id="10450065at2759"/>
<name>A0A401TK36_CHIPU</name>
<protein>
    <submittedName>
        <fullName evidence="2">Uncharacterized protein</fullName>
    </submittedName>
</protein>
<gene>
    <name evidence="2" type="ORF">chiPu_0027066</name>
</gene>
<sequence>MGDVPCTPSLLGRLSDSPIPTPGSLTINEETSSAQFTKVKKHIHEKEFTVKINN</sequence>
<proteinExistence type="predicted"/>
<organism evidence="2 3">
    <name type="scientific">Chiloscyllium punctatum</name>
    <name type="common">Brownbanded bambooshark</name>
    <name type="synonym">Hemiscyllium punctatum</name>
    <dbReference type="NCBI Taxonomy" id="137246"/>
    <lineage>
        <taxon>Eukaryota</taxon>
        <taxon>Metazoa</taxon>
        <taxon>Chordata</taxon>
        <taxon>Craniata</taxon>
        <taxon>Vertebrata</taxon>
        <taxon>Chondrichthyes</taxon>
        <taxon>Elasmobranchii</taxon>
        <taxon>Galeomorphii</taxon>
        <taxon>Galeoidea</taxon>
        <taxon>Orectolobiformes</taxon>
        <taxon>Hemiscylliidae</taxon>
        <taxon>Chiloscyllium</taxon>
    </lineage>
</organism>
<accession>A0A401TK36</accession>
<feature type="region of interest" description="Disordered" evidence="1">
    <location>
        <begin position="1"/>
        <end position="30"/>
    </location>
</feature>
<reference evidence="2 3" key="1">
    <citation type="journal article" date="2018" name="Nat. Ecol. Evol.">
        <title>Shark genomes provide insights into elasmobranch evolution and the origin of vertebrates.</title>
        <authorList>
            <person name="Hara Y"/>
            <person name="Yamaguchi K"/>
            <person name="Onimaru K"/>
            <person name="Kadota M"/>
            <person name="Koyanagi M"/>
            <person name="Keeley SD"/>
            <person name="Tatsumi K"/>
            <person name="Tanaka K"/>
            <person name="Motone F"/>
            <person name="Kageyama Y"/>
            <person name="Nozu R"/>
            <person name="Adachi N"/>
            <person name="Nishimura O"/>
            <person name="Nakagawa R"/>
            <person name="Tanegashima C"/>
            <person name="Kiyatake I"/>
            <person name="Matsumoto R"/>
            <person name="Murakumo K"/>
            <person name="Nishida K"/>
            <person name="Terakita A"/>
            <person name="Kuratani S"/>
            <person name="Sato K"/>
            <person name="Hyodo S Kuraku.S."/>
        </authorList>
    </citation>
    <scope>NUCLEOTIDE SEQUENCE [LARGE SCALE GENOMIC DNA]</scope>
</reference>
<evidence type="ECO:0000256" key="1">
    <source>
        <dbReference type="SAM" id="MobiDB-lite"/>
    </source>
</evidence>